<name>A0A2H9VS15_9SPHI</name>
<protein>
    <submittedName>
        <fullName evidence="2">Putative membrane protein DUF2306</fullName>
    </submittedName>
</protein>
<dbReference type="EMBL" id="PGFJ01000001">
    <property type="protein sequence ID" value="PJJ83605.1"/>
    <property type="molecule type" value="Genomic_DNA"/>
</dbReference>
<feature type="transmembrane region" description="Helical" evidence="1">
    <location>
        <begin position="175"/>
        <end position="196"/>
    </location>
</feature>
<evidence type="ECO:0000313" key="2">
    <source>
        <dbReference type="EMBL" id="PJJ83605.1"/>
    </source>
</evidence>
<keyword evidence="1" id="KW-0472">Membrane</keyword>
<dbReference type="AlphaFoldDB" id="A0A2H9VS15"/>
<sequence>MRKRIVWFLIGVLAILIGLYPLKYLLSTGTVGILNGKPDWLLNSLIWKISFYTHIVLGGVALSIGWLQFNDKLRLSKPRIHQFIGKIYVISVLLSSFSGFYIALFADQGFWASLGFSCLAVIWFYTTFMAYLTVRNRQFIRHRNMMIYSYAACFAAVTLRIWLPVLIITIGDYSISYIIVAWLSWIPNLLAAYLIVKKSALKSVSNMESGG</sequence>
<dbReference type="InterPro" id="IPR018750">
    <property type="entry name" value="DUF2306_membrane"/>
</dbReference>
<keyword evidence="3" id="KW-1185">Reference proteome</keyword>
<keyword evidence="1" id="KW-1133">Transmembrane helix</keyword>
<feature type="transmembrane region" description="Helical" evidence="1">
    <location>
        <begin position="110"/>
        <end position="134"/>
    </location>
</feature>
<accession>A0A2H9VS15</accession>
<dbReference type="OrthoDB" id="6385003at2"/>
<feature type="transmembrane region" description="Helical" evidence="1">
    <location>
        <begin position="5"/>
        <end position="25"/>
    </location>
</feature>
<feature type="transmembrane region" description="Helical" evidence="1">
    <location>
        <begin position="146"/>
        <end position="169"/>
    </location>
</feature>
<organism evidence="2 3">
    <name type="scientific">Mucilaginibacter auburnensis</name>
    <dbReference type="NCBI Taxonomy" id="1457233"/>
    <lineage>
        <taxon>Bacteria</taxon>
        <taxon>Pseudomonadati</taxon>
        <taxon>Bacteroidota</taxon>
        <taxon>Sphingobacteriia</taxon>
        <taxon>Sphingobacteriales</taxon>
        <taxon>Sphingobacteriaceae</taxon>
        <taxon>Mucilaginibacter</taxon>
    </lineage>
</organism>
<reference evidence="2 3" key="1">
    <citation type="submission" date="2017-11" db="EMBL/GenBank/DDBJ databases">
        <title>Genomic Encyclopedia of Archaeal and Bacterial Type Strains, Phase II (KMG-II): From Individual Species to Whole Genera.</title>
        <authorList>
            <person name="Goeker M."/>
        </authorList>
    </citation>
    <scope>NUCLEOTIDE SEQUENCE [LARGE SCALE GENOMIC DNA]</scope>
    <source>
        <strain evidence="2 3">DSM 28175</strain>
    </source>
</reference>
<keyword evidence="1" id="KW-0812">Transmembrane</keyword>
<gene>
    <name evidence="2" type="ORF">CLV57_0591</name>
</gene>
<dbReference type="Proteomes" id="UP000242687">
    <property type="component" value="Unassembled WGS sequence"/>
</dbReference>
<evidence type="ECO:0000313" key="3">
    <source>
        <dbReference type="Proteomes" id="UP000242687"/>
    </source>
</evidence>
<dbReference type="Pfam" id="PF10067">
    <property type="entry name" value="DUF2306"/>
    <property type="match status" value="1"/>
</dbReference>
<evidence type="ECO:0000256" key="1">
    <source>
        <dbReference type="SAM" id="Phobius"/>
    </source>
</evidence>
<feature type="transmembrane region" description="Helical" evidence="1">
    <location>
        <begin position="87"/>
        <end position="104"/>
    </location>
</feature>
<comment type="caution">
    <text evidence="2">The sequence shown here is derived from an EMBL/GenBank/DDBJ whole genome shotgun (WGS) entry which is preliminary data.</text>
</comment>
<proteinExistence type="predicted"/>
<dbReference type="RefSeq" id="WP_100339856.1">
    <property type="nucleotide sequence ID" value="NZ_PGFJ01000001.1"/>
</dbReference>
<feature type="transmembrane region" description="Helical" evidence="1">
    <location>
        <begin position="45"/>
        <end position="67"/>
    </location>
</feature>